<evidence type="ECO:0000313" key="2">
    <source>
        <dbReference type="Proteomes" id="UP000326924"/>
    </source>
</evidence>
<dbReference type="InParanoid" id="A0A5J5EN69"/>
<reference evidence="1 2" key="1">
    <citation type="submission" date="2019-09" db="EMBL/GenBank/DDBJ databases">
        <title>Draft genome of the ectomycorrhizal ascomycete Sphaerosporella brunnea.</title>
        <authorList>
            <consortium name="DOE Joint Genome Institute"/>
            <person name="Benucci G.M."/>
            <person name="Marozzi G."/>
            <person name="Antonielli L."/>
            <person name="Sanchez S."/>
            <person name="Marco P."/>
            <person name="Wang X."/>
            <person name="Falini L.B."/>
            <person name="Barry K."/>
            <person name="Haridas S."/>
            <person name="Lipzen A."/>
            <person name="Labutti K."/>
            <person name="Grigoriev I.V."/>
            <person name="Murat C."/>
            <person name="Martin F."/>
            <person name="Albertini E."/>
            <person name="Donnini D."/>
            <person name="Bonito G."/>
        </authorList>
    </citation>
    <scope>NUCLEOTIDE SEQUENCE [LARGE SCALE GENOMIC DNA]</scope>
    <source>
        <strain evidence="1 2">Sb_GMNB300</strain>
    </source>
</reference>
<dbReference type="Proteomes" id="UP000326924">
    <property type="component" value="Unassembled WGS sequence"/>
</dbReference>
<name>A0A5J5EN69_9PEZI</name>
<evidence type="ECO:0000313" key="1">
    <source>
        <dbReference type="EMBL" id="KAA8896589.1"/>
    </source>
</evidence>
<comment type="caution">
    <text evidence="1">The sequence shown here is derived from an EMBL/GenBank/DDBJ whole genome shotgun (WGS) entry which is preliminary data.</text>
</comment>
<organism evidence="1 2">
    <name type="scientific">Sphaerosporella brunnea</name>
    <dbReference type="NCBI Taxonomy" id="1250544"/>
    <lineage>
        <taxon>Eukaryota</taxon>
        <taxon>Fungi</taxon>
        <taxon>Dikarya</taxon>
        <taxon>Ascomycota</taxon>
        <taxon>Pezizomycotina</taxon>
        <taxon>Pezizomycetes</taxon>
        <taxon>Pezizales</taxon>
        <taxon>Pyronemataceae</taxon>
        <taxon>Sphaerosporella</taxon>
    </lineage>
</organism>
<accession>A0A5J5EN69</accession>
<sequence length="91" mass="10095">MTGYLQTKRGQRLACTLGRTGITAAEFQEIAEYVRALCPIDLAVDPRSWTDFDDVEKEIYIDLLWQAVGKSEAKRRITKAAGASVHQHSGA</sequence>
<gene>
    <name evidence="1" type="ORF">FN846DRAFT_910615</name>
</gene>
<dbReference type="EMBL" id="VXIS01000208">
    <property type="protein sequence ID" value="KAA8896589.1"/>
    <property type="molecule type" value="Genomic_DNA"/>
</dbReference>
<dbReference type="AlphaFoldDB" id="A0A5J5EN69"/>
<keyword evidence="2" id="KW-1185">Reference proteome</keyword>
<proteinExistence type="predicted"/>
<protein>
    <submittedName>
        <fullName evidence="1">Uncharacterized protein</fullName>
    </submittedName>
</protein>